<evidence type="ECO:0000313" key="3">
    <source>
        <dbReference type="Proteomes" id="UP000234789"/>
    </source>
</evidence>
<evidence type="ECO:0008006" key="4">
    <source>
        <dbReference type="Google" id="ProtNLM"/>
    </source>
</evidence>
<feature type="transmembrane region" description="Helical" evidence="1">
    <location>
        <begin position="212"/>
        <end position="230"/>
    </location>
</feature>
<proteinExistence type="predicted"/>
<feature type="transmembrane region" description="Helical" evidence="1">
    <location>
        <begin position="103"/>
        <end position="123"/>
    </location>
</feature>
<feature type="transmembrane region" description="Helical" evidence="1">
    <location>
        <begin position="242"/>
        <end position="261"/>
    </location>
</feature>
<feature type="transmembrane region" description="Helical" evidence="1">
    <location>
        <begin position="59"/>
        <end position="82"/>
    </location>
</feature>
<dbReference type="AlphaFoldDB" id="A0A2N5NCC6"/>
<dbReference type="Proteomes" id="UP000234789">
    <property type="component" value="Unassembled WGS sequence"/>
</dbReference>
<reference evidence="2 3" key="1">
    <citation type="submission" date="2017-05" db="EMBL/GenBank/DDBJ databases">
        <title>Functional genome analysis of Paenibacillus pasadenensis strain R16: insights on endophytic life style and antifungal activity.</title>
        <authorList>
            <person name="Passera A."/>
            <person name="Marcolungo L."/>
            <person name="Casati P."/>
            <person name="Brasca M."/>
            <person name="Quaglino F."/>
            <person name="Delledonne M."/>
        </authorList>
    </citation>
    <scope>NUCLEOTIDE SEQUENCE [LARGE SCALE GENOMIC DNA]</scope>
    <source>
        <strain evidence="2 3">R16</strain>
    </source>
</reference>
<evidence type="ECO:0000256" key="1">
    <source>
        <dbReference type="SAM" id="Phobius"/>
    </source>
</evidence>
<gene>
    <name evidence="2" type="ORF">B8V81_0100</name>
</gene>
<organism evidence="2 3">
    <name type="scientific">Paenibacillus pasadenensis</name>
    <dbReference type="NCBI Taxonomy" id="217090"/>
    <lineage>
        <taxon>Bacteria</taxon>
        <taxon>Bacillati</taxon>
        <taxon>Bacillota</taxon>
        <taxon>Bacilli</taxon>
        <taxon>Bacillales</taxon>
        <taxon>Paenibacillaceae</taxon>
        <taxon>Paenibacillus</taxon>
    </lineage>
</organism>
<feature type="transmembrane region" description="Helical" evidence="1">
    <location>
        <begin position="273"/>
        <end position="295"/>
    </location>
</feature>
<dbReference type="EMBL" id="NFEZ01000001">
    <property type="protein sequence ID" value="PLT47968.1"/>
    <property type="molecule type" value="Genomic_DNA"/>
</dbReference>
<feature type="transmembrane region" description="Helical" evidence="1">
    <location>
        <begin position="12"/>
        <end position="39"/>
    </location>
</feature>
<protein>
    <recommendedName>
        <fullName evidence="4">DUF2232 domain-containing protein</fullName>
    </recommendedName>
</protein>
<keyword evidence="1" id="KW-0812">Transmembrane</keyword>
<keyword evidence="3" id="KW-1185">Reference proteome</keyword>
<keyword evidence="1" id="KW-1133">Transmembrane helix</keyword>
<keyword evidence="1" id="KW-0472">Membrane</keyword>
<dbReference type="InterPro" id="IPR018710">
    <property type="entry name" value="DUF2232"/>
</dbReference>
<feature type="transmembrane region" description="Helical" evidence="1">
    <location>
        <begin position="171"/>
        <end position="191"/>
    </location>
</feature>
<dbReference type="PANTHER" id="PTHR41324">
    <property type="entry name" value="MEMBRANE PROTEIN-RELATED"/>
    <property type="match status" value="1"/>
</dbReference>
<name>A0A2N5NCC6_9BACL</name>
<sequence length="304" mass="33375">MNGLLKTDGKSILWSVAALLLLLSIGVPLLNVLTIALLMVPYVVLYTTLSKRMFAAHLIPVWLIVYLAAGPAPLIVGLFFLVPSIVMGHYYRTGKPVRSRMTAVLVSLVAIVLLELVLFDLVLDLSVIGALQDQLRSAANRVASEGVMKDLWTADMVDQLVESTVQVIPQALLLSAFLLTAVAQYGSRIALRAYGLQPAGMPPARDWRVPRILVTYYLIVLLLQLLLPAGDSSFLTTAVANLVPLLRFVFTVQAIGFFFYLAHQKRWPKGVPIFIGFIVLLFPPLSLIGVLDAAFPIRKSFQKP</sequence>
<dbReference type="PANTHER" id="PTHR41324:SF1">
    <property type="entry name" value="DUF2232 DOMAIN-CONTAINING PROTEIN"/>
    <property type="match status" value="1"/>
</dbReference>
<comment type="caution">
    <text evidence="2">The sequence shown here is derived from an EMBL/GenBank/DDBJ whole genome shotgun (WGS) entry which is preliminary data.</text>
</comment>
<accession>A0A2N5NCC6</accession>
<evidence type="ECO:0000313" key="2">
    <source>
        <dbReference type="EMBL" id="PLT47968.1"/>
    </source>
</evidence>
<dbReference type="Pfam" id="PF09991">
    <property type="entry name" value="DUF2232"/>
    <property type="match status" value="1"/>
</dbReference>